<protein>
    <recommendedName>
        <fullName evidence="7">Replication factor C subunit 3</fullName>
    </recommendedName>
</protein>
<dbReference type="Gene3D" id="3.40.50.300">
    <property type="entry name" value="P-loop containing nucleotide triphosphate hydrolases"/>
    <property type="match status" value="1"/>
</dbReference>
<dbReference type="GO" id="GO:0003689">
    <property type="term" value="F:DNA clamp loader activity"/>
    <property type="evidence" value="ECO:0007669"/>
    <property type="project" value="TreeGrafter"/>
</dbReference>
<dbReference type="SUPFAM" id="SSF52540">
    <property type="entry name" value="P-loop containing nucleoside triphosphate hydrolases"/>
    <property type="match status" value="1"/>
</dbReference>
<sequence length="338" mass="37640">MDKGKKVETVEKQENSLPWVEKYRPTTLDEVAGHEGVITTIKKFVEEGKLPHLLFHGPPGTGKTTTIIAVARQIYGKNYRNMILELNASDERGIDVVRDQIKTFASTRQIFSSGFKLVILDEADAMTNAAQNALRRIIEKYSAHTRFCILANYTHKLNPALLSRCTRFRFSPLKEDAIKHRLAHVIEQESVDLSPEAFQSLLHLSSGDMRRALNVLQACYASVDAGEQISEELVYDCVGSPRPADIRTVLQAVLDGSWESALHTFSYIKQSKGLALADMLTAFAVEFQKLDLQNKTRIALLDGLSEIEWRLSSGGNESIQTSATIGVIKQSMELEASS</sequence>
<dbReference type="Pfam" id="PF00004">
    <property type="entry name" value="AAA"/>
    <property type="match status" value="1"/>
</dbReference>
<dbReference type="PANTHER" id="PTHR11669:SF9">
    <property type="entry name" value="REPLICATION FACTOR C SUBUNIT 5"/>
    <property type="match status" value="1"/>
</dbReference>
<dbReference type="PANTHER" id="PTHR11669">
    <property type="entry name" value="REPLICATION FACTOR C / DNA POLYMERASE III GAMMA-TAU SUBUNIT"/>
    <property type="match status" value="1"/>
</dbReference>
<keyword evidence="9" id="KW-0808">Transferase</keyword>
<dbReference type="SMART" id="SM00382">
    <property type="entry name" value="AAA"/>
    <property type="match status" value="1"/>
</dbReference>
<keyword evidence="9" id="KW-0548">Nucleotidyltransferase</keyword>
<proteinExistence type="inferred from homology"/>
<evidence type="ECO:0000256" key="5">
    <source>
        <dbReference type="ARBA" id="ARBA00022840"/>
    </source>
</evidence>
<keyword evidence="6" id="KW-0539">Nucleus</keyword>
<dbReference type="GO" id="GO:0016779">
    <property type="term" value="F:nucleotidyltransferase activity"/>
    <property type="evidence" value="ECO:0007669"/>
    <property type="project" value="UniProtKB-KW"/>
</dbReference>
<comment type="similarity">
    <text evidence="2">Belongs to the activator 1 small subunits family.</text>
</comment>
<evidence type="ECO:0000259" key="8">
    <source>
        <dbReference type="SMART" id="SM00382"/>
    </source>
</evidence>
<keyword evidence="4" id="KW-0547">Nucleotide-binding</keyword>
<dbReference type="GO" id="GO:0031390">
    <property type="term" value="C:Ctf18 RFC-like complex"/>
    <property type="evidence" value="ECO:0007669"/>
    <property type="project" value="TreeGrafter"/>
</dbReference>
<dbReference type="NCBIfam" id="NF001679">
    <property type="entry name" value="PRK00440.1"/>
    <property type="match status" value="1"/>
</dbReference>
<dbReference type="CDD" id="cd00009">
    <property type="entry name" value="AAA"/>
    <property type="match status" value="1"/>
</dbReference>
<keyword evidence="3" id="KW-0235">DNA replication</keyword>
<dbReference type="Gene3D" id="1.10.8.60">
    <property type="match status" value="1"/>
</dbReference>
<dbReference type="FunFam" id="1.20.272.10:FF:000004">
    <property type="entry name" value="Replication factor C subunit 5"/>
    <property type="match status" value="1"/>
</dbReference>
<dbReference type="Gene3D" id="1.20.272.10">
    <property type="match status" value="1"/>
</dbReference>
<reference evidence="9" key="1">
    <citation type="submission" date="2014-02" db="EMBL/GenBank/DDBJ databases">
        <authorList>
            <person name="Genoscope - CEA"/>
        </authorList>
    </citation>
    <scope>NUCLEOTIDE SEQUENCE</scope>
    <source>
        <strain evidence="9">LS3</strain>
    </source>
</reference>
<evidence type="ECO:0000313" key="9">
    <source>
        <dbReference type="EMBL" id="CDP35583.1"/>
    </source>
</evidence>
<evidence type="ECO:0000256" key="2">
    <source>
        <dbReference type="ARBA" id="ARBA00005378"/>
    </source>
</evidence>
<dbReference type="Pfam" id="PF08542">
    <property type="entry name" value="Rep_fac_C"/>
    <property type="match status" value="1"/>
</dbReference>
<keyword evidence="5" id="KW-0067">ATP-binding</keyword>
<dbReference type="GO" id="GO:0006281">
    <property type="term" value="P:DNA repair"/>
    <property type="evidence" value="ECO:0007669"/>
    <property type="project" value="TreeGrafter"/>
</dbReference>
<dbReference type="InterPro" id="IPR050238">
    <property type="entry name" value="DNA_Rep/Repair_Clamp_Loader"/>
</dbReference>
<dbReference type="GO" id="GO:0003677">
    <property type="term" value="F:DNA binding"/>
    <property type="evidence" value="ECO:0007669"/>
    <property type="project" value="InterPro"/>
</dbReference>
<dbReference type="EMBL" id="HG937693">
    <property type="protein sequence ID" value="CDP35583.1"/>
    <property type="molecule type" value="Genomic_DNA"/>
</dbReference>
<evidence type="ECO:0000256" key="3">
    <source>
        <dbReference type="ARBA" id="ARBA00022705"/>
    </source>
</evidence>
<dbReference type="GO" id="GO:0016887">
    <property type="term" value="F:ATP hydrolysis activity"/>
    <property type="evidence" value="ECO:0007669"/>
    <property type="project" value="InterPro"/>
</dbReference>
<dbReference type="GO" id="GO:0005663">
    <property type="term" value="C:DNA replication factor C complex"/>
    <property type="evidence" value="ECO:0007669"/>
    <property type="project" value="TreeGrafter"/>
</dbReference>
<gene>
    <name evidence="9" type="ORF">GNLVRS02_ARAD1C38852g</name>
</gene>
<dbReference type="InterPro" id="IPR013748">
    <property type="entry name" value="Rep_factorC_C"/>
</dbReference>
<name>A0A060T3P6_BLAAD</name>
<evidence type="ECO:0000256" key="4">
    <source>
        <dbReference type="ARBA" id="ARBA00022741"/>
    </source>
</evidence>
<dbReference type="GO" id="GO:0031391">
    <property type="term" value="C:Elg1 RFC-like complex"/>
    <property type="evidence" value="ECO:0007669"/>
    <property type="project" value="TreeGrafter"/>
</dbReference>
<organism evidence="9">
    <name type="scientific">Blastobotrys adeninivorans</name>
    <name type="common">Yeast</name>
    <name type="synonym">Arxula adeninivorans</name>
    <dbReference type="NCBI Taxonomy" id="409370"/>
    <lineage>
        <taxon>Eukaryota</taxon>
        <taxon>Fungi</taxon>
        <taxon>Dikarya</taxon>
        <taxon>Ascomycota</taxon>
        <taxon>Saccharomycotina</taxon>
        <taxon>Dipodascomycetes</taxon>
        <taxon>Dipodascales</taxon>
        <taxon>Trichomonascaceae</taxon>
        <taxon>Blastobotrys</taxon>
    </lineage>
</organism>
<dbReference type="InterPro" id="IPR027417">
    <property type="entry name" value="P-loop_NTPase"/>
</dbReference>
<dbReference type="InterPro" id="IPR008921">
    <property type="entry name" value="DNA_pol3_clamp-load_cplx_C"/>
</dbReference>
<dbReference type="SUPFAM" id="SSF48019">
    <property type="entry name" value="post-AAA+ oligomerization domain-like"/>
    <property type="match status" value="1"/>
</dbReference>
<dbReference type="GO" id="GO:0005524">
    <property type="term" value="F:ATP binding"/>
    <property type="evidence" value="ECO:0007669"/>
    <property type="project" value="UniProtKB-KW"/>
</dbReference>
<reference evidence="9" key="2">
    <citation type="submission" date="2014-06" db="EMBL/GenBank/DDBJ databases">
        <title>The complete genome of Blastobotrys (Arxula) adeninivorans LS3 - a yeast of biotechnological interest.</title>
        <authorList>
            <person name="Kunze G."/>
            <person name="Gaillardin C."/>
            <person name="Czernicka M."/>
            <person name="Durrens P."/>
            <person name="Martin T."/>
            <person name="Boer E."/>
            <person name="Gabaldon T."/>
            <person name="Cruz J."/>
            <person name="Talla E."/>
            <person name="Marck C."/>
            <person name="Goffeau A."/>
            <person name="Barbe V."/>
            <person name="Baret P."/>
            <person name="Baronian K."/>
            <person name="Beier S."/>
            <person name="Bleykasten C."/>
            <person name="Bode R."/>
            <person name="Casaregola S."/>
            <person name="Despons L."/>
            <person name="Fairhead C."/>
            <person name="Giersberg M."/>
            <person name="Gierski P."/>
            <person name="Hahnel U."/>
            <person name="Hartmann A."/>
            <person name="Jankowska D."/>
            <person name="Jubin C."/>
            <person name="Jung P."/>
            <person name="Lafontaine I."/>
            <person name="Leh-Louis V."/>
            <person name="Lemaire M."/>
            <person name="Marcet-Houben M."/>
            <person name="Mascher M."/>
            <person name="Morel G."/>
            <person name="Richard G.-F."/>
            <person name="Riechen J."/>
            <person name="Sacerdot C."/>
            <person name="Sarkar A."/>
            <person name="Savel G."/>
            <person name="Schacherer J."/>
            <person name="Sherman D."/>
            <person name="Straub M.-L."/>
            <person name="Stein N."/>
            <person name="Thierry A."/>
            <person name="Trautwein-Schult A."/>
            <person name="Westhof E."/>
            <person name="Worch S."/>
            <person name="Dujon B."/>
            <person name="Souciet J.-L."/>
            <person name="Wincker P."/>
            <person name="Scholz U."/>
            <person name="Neuveglise N."/>
        </authorList>
    </citation>
    <scope>NUCLEOTIDE SEQUENCE</scope>
    <source>
        <strain evidence="9">LS3</strain>
    </source>
</reference>
<dbReference type="FunFam" id="1.10.8.60:FF:000028">
    <property type="entry name" value="Replication factor C subunit 5"/>
    <property type="match status" value="1"/>
</dbReference>
<dbReference type="InterPro" id="IPR047854">
    <property type="entry name" value="RFC_lid"/>
</dbReference>
<feature type="domain" description="AAA+ ATPase" evidence="8">
    <location>
        <begin position="49"/>
        <end position="176"/>
    </location>
</feature>
<comment type="subcellular location">
    <subcellularLocation>
        <location evidence="1">Nucleus</location>
    </subcellularLocation>
</comment>
<dbReference type="GO" id="GO:0031389">
    <property type="term" value="C:Rad17 RFC-like complex"/>
    <property type="evidence" value="ECO:0007669"/>
    <property type="project" value="TreeGrafter"/>
</dbReference>
<dbReference type="GO" id="GO:0006271">
    <property type="term" value="P:DNA strand elongation involved in DNA replication"/>
    <property type="evidence" value="ECO:0007669"/>
    <property type="project" value="UniProtKB-ARBA"/>
</dbReference>
<evidence type="ECO:0000256" key="6">
    <source>
        <dbReference type="ARBA" id="ARBA00023242"/>
    </source>
</evidence>
<dbReference type="InterPro" id="IPR003959">
    <property type="entry name" value="ATPase_AAA_core"/>
</dbReference>
<dbReference type="FunFam" id="3.40.50.300:FF:000129">
    <property type="entry name" value="Replication factor C subunit 5"/>
    <property type="match status" value="1"/>
</dbReference>
<dbReference type="CDD" id="cd18140">
    <property type="entry name" value="HLD_clamp_RFC"/>
    <property type="match status" value="1"/>
</dbReference>
<evidence type="ECO:0000256" key="7">
    <source>
        <dbReference type="ARBA" id="ARBA00070184"/>
    </source>
</evidence>
<dbReference type="InterPro" id="IPR003593">
    <property type="entry name" value="AAA+_ATPase"/>
</dbReference>
<evidence type="ECO:0000256" key="1">
    <source>
        <dbReference type="ARBA" id="ARBA00004123"/>
    </source>
</evidence>
<dbReference type="PhylomeDB" id="A0A060T3P6"/>
<accession>A0A060T3P6</accession>
<dbReference type="AlphaFoldDB" id="A0A060T3P6"/>
<dbReference type="SMR" id="A0A060T3P6"/>